<evidence type="ECO:0000313" key="4">
    <source>
        <dbReference type="Proteomes" id="UP000646426"/>
    </source>
</evidence>
<proteinExistence type="predicted"/>
<dbReference type="AlphaFoldDB" id="A0A918W5W1"/>
<sequence length="121" mass="13708">MGYEAINLIDKFARIDAQWSPRVVAEMNDVQFKLAKIEGEFIWHRHDDTDEVFIVIEGRLVLEFRDGRVELGSGEMFVVPRGVEHRPIADGECRIMLVEPRGVVNTGDAGGDRTAPNDLWV</sequence>
<dbReference type="Proteomes" id="UP000646426">
    <property type="component" value="Unassembled WGS sequence"/>
</dbReference>
<dbReference type="RefSeq" id="WP_189452393.1">
    <property type="nucleotide sequence ID" value="NZ_BMYD01000001.1"/>
</dbReference>
<protein>
    <recommendedName>
        <fullName evidence="2">Cyclic nucleotide-binding domain-containing protein</fullName>
    </recommendedName>
</protein>
<feature type="domain" description="Cyclic nucleotide-binding" evidence="2">
    <location>
        <begin position="11"/>
        <end position="77"/>
    </location>
</feature>
<dbReference type="InterPro" id="IPR000595">
    <property type="entry name" value="cNMP-bd_dom"/>
</dbReference>
<name>A0A918W5W1_9GAMM</name>
<dbReference type="InterPro" id="IPR011051">
    <property type="entry name" value="RmlC_Cupin_sf"/>
</dbReference>
<dbReference type="SUPFAM" id="SSF51182">
    <property type="entry name" value="RmlC-like cupins"/>
    <property type="match status" value="1"/>
</dbReference>
<dbReference type="Gene3D" id="2.60.120.10">
    <property type="entry name" value="Jelly Rolls"/>
    <property type="match status" value="1"/>
</dbReference>
<dbReference type="EMBL" id="BMYD01000001">
    <property type="protein sequence ID" value="GHA69345.1"/>
    <property type="molecule type" value="Genomic_DNA"/>
</dbReference>
<evidence type="ECO:0000256" key="1">
    <source>
        <dbReference type="ARBA" id="ARBA00004496"/>
    </source>
</evidence>
<gene>
    <name evidence="3" type="ORF">GCM10007067_01600</name>
</gene>
<evidence type="ECO:0000259" key="2">
    <source>
        <dbReference type="PROSITE" id="PS50042"/>
    </source>
</evidence>
<dbReference type="CDD" id="cd02226">
    <property type="entry name" value="cupin_YdbB-like"/>
    <property type="match status" value="1"/>
</dbReference>
<dbReference type="InterPro" id="IPR013096">
    <property type="entry name" value="Cupin_2"/>
</dbReference>
<dbReference type="InterPro" id="IPR052044">
    <property type="entry name" value="PKS_Associated_Protein"/>
</dbReference>
<organism evidence="3 4">
    <name type="scientific">Cognatilysobacter bugurensis</name>
    <dbReference type="NCBI Taxonomy" id="543356"/>
    <lineage>
        <taxon>Bacteria</taxon>
        <taxon>Pseudomonadati</taxon>
        <taxon>Pseudomonadota</taxon>
        <taxon>Gammaproteobacteria</taxon>
        <taxon>Lysobacterales</taxon>
        <taxon>Lysobacteraceae</taxon>
        <taxon>Cognatilysobacter</taxon>
    </lineage>
</organism>
<accession>A0A918W5W1</accession>
<dbReference type="InterPro" id="IPR014710">
    <property type="entry name" value="RmlC-like_jellyroll"/>
</dbReference>
<reference evidence="3" key="1">
    <citation type="journal article" date="2014" name="Int. J. Syst. Evol. Microbiol.">
        <title>Complete genome sequence of Corynebacterium casei LMG S-19264T (=DSM 44701T), isolated from a smear-ripened cheese.</title>
        <authorList>
            <consortium name="US DOE Joint Genome Institute (JGI-PGF)"/>
            <person name="Walter F."/>
            <person name="Albersmeier A."/>
            <person name="Kalinowski J."/>
            <person name="Ruckert C."/>
        </authorList>
    </citation>
    <scope>NUCLEOTIDE SEQUENCE</scope>
    <source>
        <strain evidence="3">KCTC 23077</strain>
    </source>
</reference>
<keyword evidence="4" id="KW-1185">Reference proteome</keyword>
<dbReference type="GO" id="GO:0005737">
    <property type="term" value="C:cytoplasm"/>
    <property type="evidence" value="ECO:0007669"/>
    <property type="project" value="UniProtKB-SubCell"/>
</dbReference>
<comment type="subcellular location">
    <subcellularLocation>
        <location evidence="1">Cytoplasm</location>
    </subcellularLocation>
</comment>
<reference evidence="3" key="2">
    <citation type="submission" date="2020-09" db="EMBL/GenBank/DDBJ databases">
        <authorList>
            <person name="Sun Q."/>
            <person name="Kim S."/>
        </authorList>
    </citation>
    <scope>NUCLEOTIDE SEQUENCE</scope>
    <source>
        <strain evidence="3">KCTC 23077</strain>
    </source>
</reference>
<dbReference type="PANTHER" id="PTHR36114">
    <property type="entry name" value="16.7 KDA PROTEIN IN WHIE LOCUS"/>
    <property type="match status" value="1"/>
</dbReference>
<dbReference type="PANTHER" id="PTHR36114:SF1">
    <property type="entry name" value="16.7 KDA PROTEIN IN WHIE LOCUS"/>
    <property type="match status" value="1"/>
</dbReference>
<comment type="caution">
    <text evidence="3">The sequence shown here is derived from an EMBL/GenBank/DDBJ whole genome shotgun (WGS) entry which is preliminary data.</text>
</comment>
<dbReference type="Pfam" id="PF07883">
    <property type="entry name" value="Cupin_2"/>
    <property type="match status" value="1"/>
</dbReference>
<dbReference type="PROSITE" id="PS50042">
    <property type="entry name" value="CNMP_BINDING_3"/>
    <property type="match status" value="1"/>
</dbReference>
<evidence type="ECO:0000313" key="3">
    <source>
        <dbReference type="EMBL" id="GHA69345.1"/>
    </source>
</evidence>